<feature type="domain" description="ShKT" evidence="3">
    <location>
        <begin position="443"/>
        <end position="477"/>
    </location>
</feature>
<keyword evidence="5" id="KW-1185">Reference proteome</keyword>
<evidence type="ECO:0000256" key="1">
    <source>
        <dbReference type="PROSITE-ProRule" id="PRU01005"/>
    </source>
</evidence>
<feature type="region of interest" description="Disordered" evidence="2">
    <location>
        <begin position="215"/>
        <end position="238"/>
    </location>
</feature>
<accession>A0A2T7NSA1</accession>
<feature type="disulfide bond" evidence="1">
    <location>
        <begin position="443"/>
        <end position="477"/>
    </location>
</feature>
<feature type="domain" description="ShKT" evidence="3">
    <location>
        <begin position="483"/>
        <end position="517"/>
    </location>
</feature>
<feature type="disulfide bond" evidence="1">
    <location>
        <begin position="483"/>
        <end position="517"/>
    </location>
</feature>
<feature type="compositionally biased region" description="Pro residues" evidence="2">
    <location>
        <begin position="227"/>
        <end position="236"/>
    </location>
</feature>
<sequence length="517" mass="56516">MLLQQTDDNNDVTTDRQTTITMLVLHGVTDRQTTITIYYKSGHPADTQHLPSTLPEDLQTVDRQETRLPTKHPPAIADLLFVLVDCFILRSPNMAASCLSLFVLVTVVMAQSVIGLDQAMKDYILGVHNKYRGGEGASNMHSLALGGRMGGLQLDFQLSSRSRPKLRTVTRLIAKTFHATWGNWNGEKPFEKGPACSGCSGGTCEANLCVGASDDSSAGKPCEDTNPPAPPGPPTPVCQQPRVHEEQLRQVLRHLWRYYKSGHPADTQQLPSTLPEDLQTVDRQETRLPTKHPPAIADLLFVLVDCFILRSPNMAASCLSLFVLVTVVMAQSVIGLDQAMKDYILGVHNKYRGGQGASNMHLLTRRVGCASRLCTPLANAYNKAWYLVCFYDPKGNWNGEKPFEKGPACSGCSGGTCEANLCVGEHLHLHQQPKFSFWNCKPCEDTNPSCSTWASNNQCVSNPVYMKSNCAKSCGICGEKPGCQDQSPQCAEWAKRGECASNPAYMNTSCAKSCGKC</sequence>
<protein>
    <recommendedName>
        <fullName evidence="3">ShKT domain-containing protein</fullName>
    </recommendedName>
</protein>
<organism evidence="4 5">
    <name type="scientific">Pomacea canaliculata</name>
    <name type="common">Golden apple snail</name>
    <dbReference type="NCBI Taxonomy" id="400727"/>
    <lineage>
        <taxon>Eukaryota</taxon>
        <taxon>Metazoa</taxon>
        <taxon>Spiralia</taxon>
        <taxon>Lophotrochozoa</taxon>
        <taxon>Mollusca</taxon>
        <taxon>Gastropoda</taxon>
        <taxon>Caenogastropoda</taxon>
        <taxon>Architaenioglossa</taxon>
        <taxon>Ampullarioidea</taxon>
        <taxon>Ampullariidae</taxon>
        <taxon>Pomacea</taxon>
    </lineage>
</organism>
<keyword evidence="1" id="KW-1015">Disulfide bond</keyword>
<proteinExistence type="predicted"/>
<dbReference type="AlphaFoldDB" id="A0A2T7NSA1"/>
<dbReference type="SUPFAM" id="SSF55797">
    <property type="entry name" value="PR-1-like"/>
    <property type="match status" value="1"/>
</dbReference>
<dbReference type="OrthoDB" id="10250153at2759"/>
<dbReference type="EMBL" id="PZQS01000009">
    <property type="protein sequence ID" value="PVD24059.1"/>
    <property type="molecule type" value="Genomic_DNA"/>
</dbReference>
<evidence type="ECO:0000313" key="4">
    <source>
        <dbReference type="EMBL" id="PVD24059.1"/>
    </source>
</evidence>
<dbReference type="PROSITE" id="PS51670">
    <property type="entry name" value="SHKT"/>
    <property type="match status" value="2"/>
</dbReference>
<dbReference type="Gene3D" id="1.10.10.1940">
    <property type="match status" value="1"/>
</dbReference>
<dbReference type="Proteomes" id="UP000245119">
    <property type="component" value="Linkage Group LG9"/>
</dbReference>
<evidence type="ECO:0000259" key="3">
    <source>
        <dbReference type="PROSITE" id="PS51670"/>
    </source>
</evidence>
<dbReference type="Pfam" id="PF01549">
    <property type="entry name" value="ShK"/>
    <property type="match status" value="2"/>
</dbReference>
<dbReference type="SMART" id="SM00254">
    <property type="entry name" value="ShKT"/>
    <property type="match status" value="2"/>
</dbReference>
<evidence type="ECO:0000313" key="5">
    <source>
        <dbReference type="Proteomes" id="UP000245119"/>
    </source>
</evidence>
<comment type="caution">
    <text evidence="4">The sequence shown here is derived from an EMBL/GenBank/DDBJ whole genome shotgun (WGS) entry which is preliminary data.</text>
</comment>
<comment type="caution">
    <text evidence="1">Lacks conserved residue(s) required for the propagation of feature annotation.</text>
</comment>
<dbReference type="InterPro" id="IPR003582">
    <property type="entry name" value="ShKT_dom"/>
</dbReference>
<dbReference type="STRING" id="400727.A0A2T7NSA1"/>
<name>A0A2T7NSA1_POMCA</name>
<evidence type="ECO:0000256" key="2">
    <source>
        <dbReference type="SAM" id="MobiDB-lite"/>
    </source>
</evidence>
<reference evidence="4 5" key="1">
    <citation type="submission" date="2018-04" db="EMBL/GenBank/DDBJ databases">
        <title>The genome of golden apple snail Pomacea canaliculata provides insight into stress tolerance and invasive adaptation.</title>
        <authorList>
            <person name="Liu C."/>
            <person name="Liu B."/>
            <person name="Ren Y."/>
            <person name="Zhang Y."/>
            <person name="Wang H."/>
            <person name="Li S."/>
            <person name="Jiang F."/>
            <person name="Yin L."/>
            <person name="Zhang G."/>
            <person name="Qian W."/>
            <person name="Fan W."/>
        </authorList>
    </citation>
    <scope>NUCLEOTIDE SEQUENCE [LARGE SCALE GENOMIC DNA]</scope>
    <source>
        <strain evidence="4">SZHN2017</strain>
        <tissue evidence="4">Muscle</tissue>
    </source>
</reference>
<dbReference type="InterPro" id="IPR035940">
    <property type="entry name" value="CAP_sf"/>
</dbReference>
<dbReference type="Gene3D" id="3.40.33.10">
    <property type="entry name" value="CAP"/>
    <property type="match status" value="1"/>
</dbReference>
<gene>
    <name evidence="4" type="ORF">C0Q70_14529</name>
</gene>